<dbReference type="OrthoDB" id="954553at2"/>
<dbReference type="PANTHER" id="PTHR21340">
    <property type="entry name" value="DIADENOSINE 5,5-P1,P4-TETRAPHOSPHATE PYROPHOSPHOHYDROLASE MUTT"/>
    <property type="match status" value="1"/>
</dbReference>
<dbReference type="GO" id="GO:0004081">
    <property type="term" value="F:bis(5'-nucleosyl)-tetraphosphatase (asymmetrical) activity"/>
    <property type="evidence" value="ECO:0007669"/>
    <property type="project" value="TreeGrafter"/>
</dbReference>
<dbReference type="InterPro" id="IPR000086">
    <property type="entry name" value="NUDIX_hydrolase_dom"/>
</dbReference>
<dbReference type="AlphaFoldDB" id="A0A563U6Q6"/>
<name>A0A563U6Q6_9SPHI</name>
<dbReference type="PROSITE" id="PS00893">
    <property type="entry name" value="NUDIX_BOX"/>
    <property type="match status" value="1"/>
</dbReference>
<dbReference type="Proteomes" id="UP000318010">
    <property type="component" value="Unassembled WGS sequence"/>
</dbReference>
<dbReference type="InterPro" id="IPR051325">
    <property type="entry name" value="Nudix_hydrolase_domain"/>
</dbReference>
<evidence type="ECO:0000259" key="2">
    <source>
        <dbReference type="PROSITE" id="PS51462"/>
    </source>
</evidence>
<sequence length="152" mass="17210">MKQSAGLLLYRTVENRTQVFLVHPGGPFFAKKDDSSWSIPKGQFDDDEDALAAAKREFVEEIGKTIDGDFIKLQPIRQKSGKTVYAWAVEADIDHTSIVSNTFEIEWPPRSGKRKSFPEIDRAGWFTLQEAEQKLIPAQVKLVEELATMLLL</sequence>
<dbReference type="PROSITE" id="PS51462">
    <property type="entry name" value="NUDIX"/>
    <property type="match status" value="1"/>
</dbReference>
<evidence type="ECO:0000256" key="1">
    <source>
        <dbReference type="ARBA" id="ARBA00022801"/>
    </source>
</evidence>
<accession>A0A563U6Q6</accession>
<evidence type="ECO:0000313" key="3">
    <source>
        <dbReference type="EMBL" id="TWR27028.1"/>
    </source>
</evidence>
<reference evidence="3 4" key="1">
    <citation type="submission" date="2019-07" db="EMBL/GenBank/DDBJ databases">
        <authorList>
            <person name="Kim J."/>
        </authorList>
    </citation>
    <scope>NUCLEOTIDE SEQUENCE [LARGE SCALE GENOMIC DNA]</scope>
    <source>
        <strain evidence="3 4">MJ1a</strain>
    </source>
</reference>
<evidence type="ECO:0000313" key="4">
    <source>
        <dbReference type="Proteomes" id="UP000318010"/>
    </source>
</evidence>
<dbReference type="SUPFAM" id="SSF55811">
    <property type="entry name" value="Nudix"/>
    <property type="match status" value="1"/>
</dbReference>
<keyword evidence="4" id="KW-1185">Reference proteome</keyword>
<gene>
    <name evidence="3" type="ORF">FPZ42_08320</name>
</gene>
<dbReference type="Pfam" id="PF00293">
    <property type="entry name" value="NUDIX"/>
    <property type="match status" value="1"/>
</dbReference>
<organism evidence="3 4">
    <name type="scientific">Mucilaginibacter achroorhodeus</name>
    <dbReference type="NCBI Taxonomy" id="2599294"/>
    <lineage>
        <taxon>Bacteria</taxon>
        <taxon>Pseudomonadati</taxon>
        <taxon>Bacteroidota</taxon>
        <taxon>Sphingobacteriia</taxon>
        <taxon>Sphingobacteriales</taxon>
        <taxon>Sphingobacteriaceae</taxon>
        <taxon>Mucilaginibacter</taxon>
    </lineage>
</organism>
<dbReference type="Gene3D" id="3.90.79.10">
    <property type="entry name" value="Nucleoside Triphosphate Pyrophosphohydrolase"/>
    <property type="match status" value="1"/>
</dbReference>
<dbReference type="CDD" id="cd04662">
    <property type="entry name" value="NUDIX_Hydrolase"/>
    <property type="match status" value="1"/>
</dbReference>
<dbReference type="InterPro" id="IPR020084">
    <property type="entry name" value="NUDIX_hydrolase_CS"/>
</dbReference>
<proteinExistence type="predicted"/>
<dbReference type="EMBL" id="VOEI01000002">
    <property type="protein sequence ID" value="TWR27028.1"/>
    <property type="molecule type" value="Genomic_DNA"/>
</dbReference>
<dbReference type="GO" id="GO:0006167">
    <property type="term" value="P:AMP biosynthetic process"/>
    <property type="evidence" value="ECO:0007669"/>
    <property type="project" value="TreeGrafter"/>
</dbReference>
<protein>
    <submittedName>
        <fullName evidence="3">NUDIX domain-containing protein</fullName>
    </submittedName>
</protein>
<keyword evidence="1" id="KW-0378">Hydrolase</keyword>
<dbReference type="RefSeq" id="WP_146270252.1">
    <property type="nucleotide sequence ID" value="NZ_VOEI01000002.1"/>
</dbReference>
<dbReference type="PANTHER" id="PTHR21340:SF7">
    <property type="entry name" value="NUDIX HYDROLASE DOMAIN-CONTAINING PROTEIN"/>
    <property type="match status" value="1"/>
</dbReference>
<dbReference type="InterPro" id="IPR015797">
    <property type="entry name" value="NUDIX_hydrolase-like_dom_sf"/>
</dbReference>
<feature type="domain" description="Nudix hydrolase" evidence="2">
    <location>
        <begin position="1"/>
        <end position="148"/>
    </location>
</feature>
<comment type="caution">
    <text evidence="3">The sequence shown here is derived from an EMBL/GenBank/DDBJ whole genome shotgun (WGS) entry which is preliminary data.</text>
</comment>
<dbReference type="GO" id="GO:0006754">
    <property type="term" value="P:ATP biosynthetic process"/>
    <property type="evidence" value="ECO:0007669"/>
    <property type="project" value="TreeGrafter"/>
</dbReference>